<organism evidence="2 3">
    <name type="scientific">Cardiocondyla obscurior</name>
    <dbReference type="NCBI Taxonomy" id="286306"/>
    <lineage>
        <taxon>Eukaryota</taxon>
        <taxon>Metazoa</taxon>
        <taxon>Ecdysozoa</taxon>
        <taxon>Arthropoda</taxon>
        <taxon>Hexapoda</taxon>
        <taxon>Insecta</taxon>
        <taxon>Pterygota</taxon>
        <taxon>Neoptera</taxon>
        <taxon>Endopterygota</taxon>
        <taxon>Hymenoptera</taxon>
        <taxon>Apocrita</taxon>
        <taxon>Aculeata</taxon>
        <taxon>Formicoidea</taxon>
        <taxon>Formicidae</taxon>
        <taxon>Myrmicinae</taxon>
        <taxon>Cardiocondyla</taxon>
    </lineage>
</organism>
<reference evidence="2 3" key="1">
    <citation type="submission" date="2023-03" db="EMBL/GenBank/DDBJ databases">
        <title>High recombination rates correlate with genetic variation in Cardiocondyla obscurior ants.</title>
        <authorList>
            <person name="Errbii M."/>
        </authorList>
    </citation>
    <scope>NUCLEOTIDE SEQUENCE [LARGE SCALE GENOMIC DNA]</scope>
    <source>
        <strain evidence="2">Alpha-2009</strain>
        <tissue evidence="2">Whole body</tissue>
    </source>
</reference>
<keyword evidence="1" id="KW-0812">Transmembrane</keyword>
<proteinExistence type="predicted"/>
<dbReference type="EMBL" id="JADYXP020000030">
    <property type="protein sequence ID" value="KAL0098976.1"/>
    <property type="molecule type" value="Genomic_DNA"/>
</dbReference>
<sequence length="162" mass="19127">MYVCVSYILKNFIKIIFIFFFPLLPWKKNFPRSRSLHYKISDDGIDTINKKNYILHTGEQWIYGEGTVWRGNSLAWRHNREKRRVMNYSYSQSLVSTLLKFPPPYAPLVVDSSPVPALRSLPHGLKPVYKKITFRLWFTVVKLIFFSDNDLSFFNLISISNL</sequence>
<dbReference type="Proteomes" id="UP001430953">
    <property type="component" value="Unassembled WGS sequence"/>
</dbReference>
<keyword evidence="3" id="KW-1185">Reference proteome</keyword>
<evidence type="ECO:0000313" key="2">
    <source>
        <dbReference type="EMBL" id="KAL0098976.1"/>
    </source>
</evidence>
<name>A0AAW2E5M1_9HYME</name>
<protein>
    <submittedName>
        <fullName evidence="2">Uncharacterized protein</fullName>
    </submittedName>
</protein>
<dbReference type="AlphaFoldDB" id="A0AAW2E5M1"/>
<evidence type="ECO:0000256" key="1">
    <source>
        <dbReference type="SAM" id="Phobius"/>
    </source>
</evidence>
<keyword evidence="1" id="KW-1133">Transmembrane helix</keyword>
<feature type="transmembrane region" description="Helical" evidence="1">
    <location>
        <begin position="6"/>
        <end position="26"/>
    </location>
</feature>
<keyword evidence="1" id="KW-0472">Membrane</keyword>
<comment type="caution">
    <text evidence="2">The sequence shown here is derived from an EMBL/GenBank/DDBJ whole genome shotgun (WGS) entry which is preliminary data.</text>
</comment>
<accession>A0AAW2E5M1</accession>
<evidence type="ECO:0000313" key="3">
    <source>
        <dbReference type="Proteomes" id="UP001430953"/>
    </source>
</evidence>
<gene>
    <name evidence="2" type="ORF">PUN28_020916</name>
</gene>